<evidence type="ECO:0000256" key="3">
    <source>
        <dbReference type="ARBA" id="ARBA00012438"/>
    </source>
</evidence>
<dbReference type="InterPro" id="IPR036097">
    <property type="entry name" value="HisK_dim/P_sf"/>
</dbReference>
<dbReference type="InterPro" id="IPR005467">
    <property type="entry name" value="His_kinase_dom"/>
</dbReference>
<keyword evidence="9" id="KW-0902">Two-component regulatory system</keyword>
<evidence type="ECO:0000256" key="12">
    <source>
        <dbReference type="SAM" id="Phobius"/>
    </source>
</evidence>
<feature type="transmembrane region" description="Helical" evidence="12">
    <location>
        <begin position="12"/>
        <end position="35"/>
    </location>
</feature>
<dbReference type="CDD" id="cd00075">
    <property type="entry name" value="HATPase"/>
    <property type="match status" value="1"/>
</dbReference>
<feature type="region of interest" description="Disordered" evidence="11">
    <location>
        <begin position="66"/>
        <end position="91"/>
    </location>
</feature>
<evidence type="ECO:0000256" key="9">
    <source>
        <dbReference type="ARBA" id="ARBA00023012"/>
    </source>
</evidence>
<organism evidence="14 15">
    <name type="scientific">Vitreoscilla stercoraria</name>
    <dbReference type="NCBI Taxonomy" id="61"/>
    <lineage>
        <taxon>Bacteria</taxon>
        <taxon>Pseudomonadati</taxon>
        <taxon>Pseudomonadota</taxon>
        <taxon>Betaproteobacteria</taxon>
        <taxon>Neisseriales</taxon>
        <taxon>Neisseriaceae</taxon>
        <taxon>Vitreoscilla</taxon>
    </lineage>
</organism>
<dbReference type="PANTHER" id="PTHR45436">
    <property type="entry name" value="SENSOR HISTIDINE KINASE YKOH"/>
    <property type="match status" value="1"/>
</dbReference>
<dbReference type="SMART" id="SM00388">
    <property type="entry name" value="HisKA"/>
    <property type="match status" value="1"/>
</dbReference>
<feature type="compositionally biased region" description="Polar residues" evidence="11">
    <location>
        <begin position="70"/>
        <end position="86"/>
    </location>
</feature>
<dbReference type="InterPro" id="IPR003594">
    <property type="entry name" value="HATPase_dom"/>
</dbReference>
<accession>A0ABY4E7N7</accession>
<dbReference type="Gene3D" id="3.30.565.10">
    <property type="entry name" value="Histidine kinase-like ATPase, C-terminal domain"/>
    <property type="match status" value="1"/>
</dbReference>
<evidence type="ECO:0000256" key="2">
    <source>
        <dbReference type="ARBA" id="ARBA00004141"/>
    </source>
</evidence>
<dbReference type="Pfam" id="PF00512">
    <property type="entry name" value="HisKA"/>
    <property type="match status" value="1"/>
</dbReference>
<evidence type="ECO:0000256" key="7">
    <source>
        <dbReference type="ARBA" id="ARBA00022777"/>
    </source>
</evidence>
<dbReference type="SMART" id="SM00387">
    <property type="entry name" value="HATPase_c"/>
    <property type="match status" value="1"/>
</dbReference>
<dbReference type="EMBL" id="CP091512">
    <property type="protein sequence ID" value="UOO91765.1"/>
    <property type="molecule type" value="Genomic_DNA"/>
</dbReference>
<reference evidence="14" key="1">
    <citation type="submission" date="2021-12" db="EMBL/GenBank/DDBJ databases">
        <authorList>
            <person name="Veyrier F.J."/>
        </authorList>
    </citation>
    <scope>NUCLEOTIDE SEQUENCE</scope>
    <source>
        <strain evidence="14">SAG 1488-6</strain>
    </source>
</reference>
<evidence type="ECO:0000256" key="11">
    <source>
        <dbReference type="SAM" id="MobiDB-lite"/>
    </source>
</evidence>
<proteinExistence type="predicted"/>
<sequence>MVRRQGLGQSLQFRLALIISIVLLIIAVVVSVWSFQRTYNRIQYFQDRSMQTLVSMVQDDNVSLVDADDTSTTTTPHHANPTSSAHKSLPQPPINQLAPPHEQQTIIDTVDNPDLALLFDYPNVNQYLMALPDGFHDLQGKDDTWRAYLLTQTDQRVIVAQPSGFRDEMARKSAWQALIPLLLLLPLLIAAVYITVYQVFKPLRQLTQDLANVEHLQAPSLSERSIPNELQPFTHAVDDLFLRLNDAMQLNRRLIANAAHQLRTPLTALSLQAEQLQQATHSSERFTEQLHQLQQGIHRQRDLVVKLLDLARSEEVLTQQKPQPLSVIDEVTAVMQQCLPIAMHKNIDLGVTHLDNMPLAMSRLDFQTLLQNLVENAVHYTHEDGQVDVAVWQEAQDIVLQVSDNGIGIDDAHKDMVWDAFYRVEDNRHNSTGLGLAIVKNLVERYHGRIYLEDNHPQGLIVTARFSID</sequence>
<keyword evidence="10 12" id="KW-0472">Membrane</keyword>
<dbReference type="InterPro" id="IPR050428">
    <property type="entry name" value="TCS_sensor_his_kinase"/>
</dbReference>
<dbReference type="PRINTS" id="PR00344">
    <property type="entry name" value="BCTRLSENSOR"/>
</dbReference>
<evidence type="ECO:0000256" key="1">
    <source>
        <dbReference type="ARBA" id="ARBA00000085"/>
    </source>
</evidence>
<dbReference type="InterPro" id="IPR004358">
    <property type="entry name" value="Sig_transdc_His_kin-like_C"/>
</dbReference>
<dbReference type="GO" id="GO:0016301">
    <property type="term" value="F:kinase activity"/>
    <property type="evidence" value="ECO:0007669"/>
    <property type="project" value="UniProtKB-KW"/>
</dbReference>
<dbReference type="Gene3D" id="1.10.287.130">
    <property type="match status" value="1"/>
</dbReference>
<dbReference type="Pfam" id="PF02518">
    <property type="entry name" value="HATPase_c"/>
    <property type="match status" value="1"/>
</dbReference>
<dbReference type="PROSITE" id="PS50109">
    <property type="entry name" value="HIS_KIN"/>
    <property type="match status" value="1"/>
</dbReference>
<dbReference type="RefSeq" id="WP_019958631.1">
    <property type="nucleotide sequence ID" value="NZ_CP091512.1"/>
</dbReference>
<keyword evidence="5" id="KW-0808">Transferase</keyword>
<evidence type="ECO:0000313" key="15">
    <source>
        <dbReference type="Proteomes" id="UP000832034"/>
    </source>
</evidence>
<evidence type="ECO:0000256" key="4">
    <source>
        <dbReference type="ARBA" id="ARBA00022553"/>
    </source>
</evidence>
<keyword evidence="7 14" id="KW-0418">Kinase</keyword>
<comment type="subcellular location">
    <subcellularLocation>
        <location evidence="2">Membrane</location>
        <topology evidence="2">Multi-pass membrane protein</topology>
    </subcellularLocation>
</comment>
<name>A0ABY4E7N7_VITST</name>
<evidence type="ECO:0000256" key="8">
    <source>
        <dbReference type="ARBA" id="ARBA00022989"/>
    </source>
</evidence>
<evidence type="ECO:0000256" key="10">
    <source>
        <dbReference type="ARBA" id="ARBA00023136"/>
    </source>
</evidence>
<evidence type="ECO:0000259" key="13">
    <source>
        <dbReference type="PROSITE" id="PS50109"/>
    </source>
</evidence>
<feature type="transmembrane region" description="Helical" evidence="12">
    <location>
        <begin position="178"/>
        <end position="200"/>
    </location>
</feature>
<comment type="catalytic activity">
    <reaction evidence="1">
        <text>ATP + protein L-histidine = ADP + protein N-phospho-L-histidine.</text>
        <dbReference type="EC" id="2.7.13.3"/>
    </reaction>
</comment>
<keyword evidence="15" id="KW-1185">Reference proteome</keyword>
<dbReference type="SUPFAM" id="SSF55874">
    <property type="entry name" value="ATPase domain of HSP90 chaperone/DNA topoisomerase II/histidine kinase"/>
    <property type="match status" value="1"/>
</dbReference>
<dbReference type="SUPFAM" id="SSF47384">
    <property type="entry name" value="Homodimeric domain of signal transducing histidine kinase"/>
    <property type="match status" value="1"/>
</dbReference>
<dbReference type="EC" id="2.7.13.3" evidence="3"/>
<evidence type="ECO:0000256" key="5">
    <source>
        <dbReference type="ARBA" id="ARBA00022679"/>
    </source>
</evidence>
<dbReference type="CDD" id="cd00082">
    <property type="entry name" value="HisKA"/>
    <property type="match status" value="1"/>
</dbReference>
<feature type="domain" description="Histidine kinase" evidence="13">
    <location>
        <begin position="257"/>
        <end position="469"/>
    </location>
</feature>
<dbReference type="Proteomes" id="UP000832034">
    <property type="component" value="Chromosome"/>
</dbReference>
<evidence type="ECO:0000313" key="14">
    <source>
        <dbReference type="EMBL" id="UOO91765.1"/>
    </source>
</evidence>
<keyword evidence="6 12" id="KW-0812">Transmembrane</keyword>
<keyword evidence="8 12" id="KW-1133">Transmembrane helix</keyword>
<reference evidence="14" key="2">
    <citation type="journal article" date="2022" name="Res Sq">
        <title>Evolution of multicellular longitudinally dividing oral cavity symbionts (Neisseriaceae).</title>
        <authorList>
            <person name="Nyongesa S."/>
            <person name="Weber P."/>
            <person name="Bernet E."/>
            <person name="Pullido F."/>
            <person name="Nieckarz M."/>
            <person name="Delaby M."/>
            <person name="Nieves C."/>
            <person name="Viehboeck T."/>
            <person name="Krause N."/>
            <person name="Rivera-Millot A."/>
            <person name="Nakamura A."/>
            <person name="Vischer N."/>
            <person name="VanNieuwenhze M."/>
            <person name="Brun Y."/>
            <person name="Cava F."/>
            <person name="Bulgheresi S."/>
            <person name="Veyrier F."/>
        </authorList>
    </citation>
    <scope>NUCLEOTIDE SEQUENCE</scope>
    <source>
        <strain evidence="14">SAG 1488-6</strain>
    </source>
</reference>
<keyword evidence="4" id="KW-0597">Phosphoprotein</keyword>
<evidence type="ECO:0000256" key="6">
    <source>
        <dbReference type="ARBA" id="ARBA00022692"/>
    </source>
</evidence>
<gene>
    <name evidence="14" type="ORF">LVJ81_08990</name>
</gene>
<dbReference type="PANTHER" id="PTHR45436:SF15">
    <property type="entry name" value="SENSOR HISTIDINE KINASE CUSS"/>
    <property type="match status" value="1"/>
</dbReference>
<dbReference type="InterPro" id="IPR036890">
    <property type="entry name" value="HATPase_C_sf"/>
</dbReference>
<dbReference type="InterPro" id="IPR003661">
    <property type="entry name" value="HisK_dim/P_dom"/>
</dbReference>
<protein>
    <recommendedName>
        <fullName evidence="3">histidine kinase</fullName>
        <ecNumber evidence="3">2.7.13.3</ecNumber>
    </recommendedName>
</protein>